<evidence type="ECO:0000256" key="5">
    <source>
        <dbReference type="ARBA" id="ARBA00022777"/>
    </source>
</evidence>
<evidence type="ECO:0000313" key="11">
    <source>
        <dbReference type="Proteomes" id="UP000199513"/>
    </source>
</evidence>
<feature type="domain" description="PAC" evidence="9">
    <location>
        <begin position="629"/>
        <end position="681"/>
    </location>
</feature>
<dbReference type="PROSITE" id="PS50113">
    <property type="entry name" value="PAC"/>
    <property type="match status" value="5"/>
</dbReference>
<dbReference type="SMART" id="SM00086">
    <property type="entry name" value="PAC"/>
    <property type="match status" value="5"/>
</dbReference>
<evidence type="ECO:0000259" key="8">
    <source>
        <dbReference type="PROSITE" id="PS50112"/>
    </source>
</evidence>
<dbReference type="PRINTS" id="PR00344">
    <property type="entry name" value="BCTRLSENSOR"/>
</dbReference>
<dbReference type="InterPro" id="IPR013656">
    <property type="entry name" value="PAS_4"/>
</dbReference>
<dbReference type="Pfam" id="PF13426">
    <property type="entry name" value="PAS_9"/>
    <property type="match status" value="2"/>
</dbReference>
<dbReference type="Proteomes" id="UP000199513">
    <property type="component" value="Unassembled WGS sequence"/>
</dbReference>
<feature type="coiled-coil region" evidence="6">
    <location>
        <begin position="127"/>
        <end position="172"/>
    </location>
</feature>
<dbReference type="SUPFAM" id="SSF55874">
    <property type="entry name" value="ATPase domain of HSP90 chaperone/DNA topoisomerase II/histidine kinase"/>
    <property type="match status" value="1"/>
</dbReference>
<feature type="domain" description="Histidine kinase" evidence="7">
    <location>
        <begin position="692"/>
        <end position="902"/>
    </location>
</feature>
<dbReference type="InterPro" id="IPR036097">
    <property type="entry name" value="HisK_dim/P_sf"/>
</dbReference>
<dbReference type="SMART" id="SM00388">
    <property type="entry name" value="HisKA"/>
    <property type="match status" value="1"/>
</dbReference>
<dbReference type="SMART" id="SM00387">
    <property type="entry name" value="HATPase_c"/>
    <property type="match status" value="1"/>
</dbReference>
<dbReference type="NCBIfam" id="TIGR00229">
    <property type="entry name" value="sensory_box"/>
    <property type="match status" value="5"/>
</dbReference>
<dbReference type="InterPro" id="IPR035965">
    <property type="entry name" value="PAS-like_dom_sf"/>
</dbReference>
<accession>A0A1I2G153</accession>
<dbReference type="InterPro" id="IPR003594">
    <property type="entry name" value="HATPase_dom"/>
</dbReference>
<dbReference type="AlphaFoldDB" id="A0A1I2G153"/>
<keyword evidence="4" id="KW-0808">Transferase</keyword>
<dbReference type="PROSITE" id="PS50112">
    <property type="entry name" value="PAS"/>
    <property type="match status" value="2"/>
</dbReference>
<dbReference type="CDD" id="cd00130">
    <property type="entry name" value="PAS"/>
    <property type="match status" value="3"/>
</dbReference>
<gene>
    <name evidence="10" type="ORF">SAMN04488541_101621</name>
</gene>
<dbReference type="SUPFAM" id="SSF55785">
    <property type="entry name" value="PYP-like sensor domain (PAS domain)"/>
    <property type="match status" value="5"/>
</dbReference>
<keyword evidence="5" id="KW-0418">Kinase</keyword>
<comment type="catalytic activity">
    <reaction evidence="1">
        <text>ATP + protein L-histidine = ADP + protein N-phospho-L-histidine.</text>
        <dbReference type="EC" id="2.7.13.3"/>
    </reaction>
</comment>
<dbReference type="InterPro" id="IPR003661">
    <property type="entry name" value="HisK_dim/P_dom"/>
</dbReference>
<feature type="domain" description="PAC" evidence="9">
    <location>
        <begin position="502"/>
        <end position="554"/>
    </location>
</feature>
<name>A0A1I2G153_9BACT</name>
<organism evidence="10 11">
    <name type="scientific">Thermoflexibacter ruber</name>
    <dbReference type="NCBI Taxonomy" id="1003"/>
    <lineage>
        <taxon>Bacteria</taxon>
        <taxon>Pseudomonadati</taxon>
        <taxon>Bacteroidota</taxon>
        <taxon>Cytophagia</taxon>
        <taxon>Cytophagales</taxon>
        <taxon>Thermoflexibacteraceae</taxon>
        <taxon>Thermoflexibacter</taxon>
    </lineage>
</organism>
<dbReference type="STRING" id="1003.SAMN04488541_101621"/>
<dbReference type="InterPro" id="IPR001610">
    <property type="entry name" value="PAC"/>
</dbReference>
<dbReference type="CDD" id="cd00075">
    <property type="entry name" value="HATPase"/>
    <property type="match status" value="1"/>
</dbReference>
<dbReference type="Gene3D" id="3.30.450.20">
    <property type="entry name" value="PAS domain"/>
    <property type="match status" value="5"/>
</dbReference>
<evidence type="ECO:0000259" key="9">
    <source>
        <dbReference type="PROSITE" id="PS50113"/>
    </source>
</evidence>
<keyword evidence="11" id="KW-1185">Reference proteome</keyword>
<dbReference type="InterPro" id="IPR052162">
    <property type="entry name" value="Sensor_kinase/Photoreceptor"/>
</dbReference>
<dbReference type="RefSeq" id="WP_091544791.1">
    <property type="nucleotide sequence ID" value="NZ_FONY01000016.1"/>
</dbReference>
<dbReference type="PANTHER" id="PTHR43304">
    <property type="entry name" value="PHYTOCHROME-LIKE PROTEIN CPH1"/>
    <property type="match status" value="1"/>
</dbReference>
<proteinExistence type="predicted"/>
<dbReference type="InterPro" id="IPR000014">
    <property type="entry name" value="PAS"/>
</dbReference>
<dbReference type="Pfam" id="PF02518">
    <property type="entry name" value="HATPase_c"/>
    <property type="match status" value="1"/>
</dbReference>
<dbReference type="InterPro" id="IPR005467">
    <property type="entry name" value="His_kinase_dom"/>
</dbReference>
<dbReference type="SMART" id="SM00091">
    <property type="entry name" value="PAS"/>
    <property type="match status" value="5"/>
</dbReference>
<dbReference type="Pfam" id="PF08448">
    <property type="entry name" value="PAS_4"/>
    <property type="match status" value="1"/>
</dbReference>
<keyword evidence="3" id="KW-0597">Phosphoprotein</keyword>
<evidence type="ECO:0000256" key="1">
    <source>
        <dbReference type="ARBA" id="ARBA00000085"/>
    </source>
</evidence>
<evidence type="ECO:0000256" key="4">
    <source>
        <dbReference type="ARBA" id="ARBA00022679"/>
    </source>
</evidence>
<dbReference type="SUPFAM" id="SSF47384">
    <property type="entry name" value="Homodimeric domain of signal transducing histidine kinase"/>
    <property type="match status" value="1"/>
</dbReference>
<feature type="domain" description="PAC" evidence="9">
    <location>
        <begin position="239"/>
        <end position="297"/>
    </location>
</feature>
<evidence type="ECO:0000259" key="7">
    <source>
        <dbReference type="PROSITE" id="PS50109"/>
    </source>
</evidence>
<feature type="domain" description="PAS" evidence="8">
    <location>
        <begin position="298"/>
        <end position="371"/>
    </location>
</feature>
<reference evidence="11" key="1">
    <citation type="submission" date="2016-10" db="EMBL/GenBank/DDBJ databases">
        <authorList>
            <person name="Varghese N."/>
            <person name="Submissions S."/>
        </authorList>
    </citation>
    <scope>NUCLEOTIDE SEQUENCE [LARGE SCALE GENOMIC DNA]</scope>
    <source>
        <strain>GEY</strain>
        <strain evidence="11">DSM 9560</strain>
    </source>
</reference>
<feature type="domain" description="PAS" evidence="8">
    <location>
        <begin position="555"/>
        <end position="625"/>
    </location>
</feature>
<dbReference type="GO" id="GO:0000155">
    <property type="term" value="F:phosphorelay sensor kinase activity"/>
    <property type="evidence" value="ECO:0007669"/>
    <property type="project" value="InterPro"/>
</dbReference>
<feature type="domain" description="PAC" evidence="9">
    <location>
        <begin position="374"/>
        <end position="427"/>
    </location>
</feature>
<dbReference type="EMBL" id="FONY01000016">
    <property type="protein sequence ID" value="SFF10873.1"/>
    <property type="molecule type" value="Genomic_DNA"/>
</dbReference>
<dbReference type="OrthoDB" id="905895at2"/>
<sequence>MLSNDFAGSEDLLQAIFDSSFYALVIMDTDLRIRAMNEKAVEIRHLYFEKTMNIGDYVGDIVLQSNKEAIVKQLQEVLQGKVIHTESEVKAKTDQKTYWFDITISPIHNKERKVLGICYGAINITDRKIAEQKIENMLAQEQLLTEELNAQNEELQQNLEELNHTQNALFESQQNLQAIFDSNLISIVVYDRNFRIVRINRKAHADYYKISGLDLKERDDILQAMNEEEKKYFWEASQQAFSGRTIRAERRFTAKKRDIWIDVIYTPVFSRHQQVEYVVFGALDISERKKAEIEVRHTKEQLQNIFDTLDEIFWSYDIAKKKLTLLSPAFEKILGYSVADFIKYRGSLQSIVHLEDRPAFEAALQQATQAGKEAHLEYRVYTIDNQVKWVQSHIKPYYGTSRTYPIQLEGFTTDITARKQAELALKESEANLRATFNSSRQIFYLIDKNYKIEGFNKLAYENAKETTGFILERGDSVLEQMNAWGFAEFSENFIKALGGEVVTYEKRLLTPERREQWYEVTYYPVTNDYGVIDRVVFNAQSIAARKEAEKALVESERNFRSVFEQAAAGIFQLDLNKNIIQCNDTFSAMVGYSLEELKNKGLWTIIQPDFLIEAEKVFDQVAKAELESFRAETRYVHKDGHIVWALVTISLVRDINEKPKYILGIVQNISELKKIQEDLLFKKNELDTFLYRTPHDLRGPVATLKGLNSIVKLEAQEPSIGAYLKNMERTVNQLDNIITNLMEITKIKESEIFKETVDFSALVKDCISTVKDLPKFSQIDFKTHISVKREVRSDVGLLRIILQNLIENAVNYARNRVDSFVEIFIEETDFGNIKIIVADNGEGIPEQYQNKIFNMFFRGTESSKGSGLGLYILKNALDKLNGTINVESAYGKGSKFTIFLPK</sequence>
<dbReference type="PANTHER" id="PTHR43304:SF1">
    <property type="entry name" value="PAC DOMAIN-CONTAINING PROTEIN"/>
    <property type="match status" value="1"/>
</dbReference>
<dbReference type="Gene3D" id="1.10.287.130">
    <property type="match status" value="1"/>
</dbReference>
<dbReference type="EC" id="2.7.13.3" evidence="2"/>
<dbReference type="InterPro" id="IPR013655">
    <property type="entry name" value="PAS_fold_3"/>
</dbReference>
<feature type="domain" description="PAC" evidence="9">
    <location>
        <begin position="83"/>
        <end position="136"/>
    </location>
</feature>
<dbReference type="InterPro" id="IPR000700">
    <property type="entry name" value="PAS-assoc_C"/>
</dbReference>
<dbReference type="PROSITE" id="PS50109">
    <property type="entry name" value="HIS_KIN"/>
    <property type="match status" value="1"/>
</dbReference>
<protein>
    <recommendedName>
        <fullName evidence="2">histidine kinase</fullName>
        <ecNumber evidence="2">2.7.13.3</ecNumber>
    </recommendedName>
</protein>
<dbReference type="Gene3D" id="3.30.565.10">
    <property type="entry name" value="Histidine kinase-like ATPase, C-terminal domain"/>
    <property type="match status" value="1"/>
</dbReference>
<evidence type="ECO:0000256" key="3">
    <source>
        <dbReference type="ARBA" id="ARBA00022553"/>
    </source>
</evidence>
<dbReference type="InterPro" id="IPR004358">
    <property type="entry name" value="Sig_transdc_His_kin-like_C"/>
</dbReference>
<evidence type="ECO:0000256" key="2">
    <source>
        <dbReference type="ARBA" id="ARBA00012438"/>
    </source>
</evidence>
<evidence type="ECO:0000313" key="10">
    <source>
        <dbReference type="EMBL" id="SFF10873.1"/>
    </source>
</evidence>
<evidence type="ECO:0000256" key="6">
    <source>
        <dbReference type="SAM" id="Coils"/>
    </source>
</evidence>
<dbReference type="Pfam" id="PF08447">
    <property type="entry name" value="PAS_3"/>
    <property type="match status" value="2"/>
</dbReference>
<keyword evidence="6" id="KW-0175">Coiled coil</keyword>
<dbReference type="InterPro" id="IPR036890">
    <property type="entry name" value="HATPase_C_sf"/>
</dbReference>